<evidence type="ECO:0000256" key="1">
    <source>
        <dbReference type="ARBA" id="ARBA00007727"/>
    </source>
</evidence>
<evidence type="ECO:0000313" key="4">
    <source>
        <dbReference type="EMBL" id="CAK0784480.1"/>
    </source>
</evidence>
<dbReference type="PANTHER" id="PTHR32285">
    <property type="entry name" value="PROTEIN TRICHOME BIREFRINGENCE-LIKE 9-RELATED"/>
    <property type="match status" value="1"/>
</dbReference>
<name>A0AAV1IDE1_9CHLO</name>
<evidence type="ECO:0000313" key="5">
    <source>
        <dbReference type="Proteomes" id="UP001314263"/>
    </source>
</evidence>
<organism evidence="4 5">
    <name type="scientific">Coccomyxa viridis</name>
    <dbReference type="NCBI Taxonomy" id="1274662"/>
    <lineage>
        <taxon>Eukaryota</taxon>
        <taxon>Viridiplantae</taxon>
        <taxon>Chlorophyta</taxon>
        <taxon>core chlorophytes</taxon>
        <taxon>Trebouxiophyceae</taxon>
        <taxon>Trebouxiophyceae incertae sedis</taxon>
        <taxon>Coccomyxaceae</taxon>
        <taxon>Coccomyxa</taxon>
    </lineage>
</organism>
<comment type="caution">
    <text evidence="4">The sequence shown here is derived from an EMBL/GenBank/DDBJ whole genome shotgun (WGS) entry which is preliminary data.</text>
</comment>
<dbReference type="GO" id="GO:0016413">
    <property type="term" value="F:O-acetyltransferase activity"/>
    <property type="evidence" value="ECO:0007669"/>
    <property type="project" value="InterPro"/>
</dbReference>
<gene>
    <name evidence="4" type="ORF">CVIRNUC_007684</name>
</gene>
<feature type="signal peptide" evidence="2">
    <location>
        <begin position="1"/>
        <end position="38"/>
    </location>
</feature>
<keyword evidence="5" id="KW-1185">Reference proteome</keyword>
<dbReference type="GO" id="GO:0005794">
    <property type="term" value="C:Golgi apparatus"/>
    <property type="evidence" value="ECO:0007669"/>
    <property type="project" value="TreeGrafter"/>
</dbReference>
<accession>A0AAV1IDE1</accession>
<dbReference type="Pfam" id="PF13839">
    <property type="entry name" value="PC-Esterase"/>
    <property type="match status" value="1"/>
</dbReference>
<feature type="domain" description="Trichome birefringence-like C-terminal" evidence="3">
    <location>
        <begin position="138"/>
        <end position="401"/>
    </location>
</feature>
<dbReference type="InterPro" id="IPR026057">
    <property type="entry name" value="TBL_C"/>
</dbReference>
<dbReference type="InterPro" id="IPR029962">
    <property type="entry name" value="TBL"/>
</dbReference>
<dbReference type="PANTHER" id="PTHR32285:SF213">
    <property type="entry name" value="PROTEIN TRICHOME BIREFRINGENCE-LIKE 11"/>
    <property type="match status" value="1"/>
</dbReference>
<proteinExistence type="inferred from homology"/>
<comment type="similarity">
    <text evidence="1">Belongs to the PC-esterase family. TBL subfamily.</text>
</comment>
<sequence>MSMLASYTDPRRKLPRITRASIPILLLLLGTLLLSAHAADRPDVLRAGSGLRRGGATAQYMVRKAECSRNFLGQTPLFKGEWVPHKDPYFKGLYDQSRQCPSWAGGHNCQVVATQNQNKLAKEYNEVFRPYVCNMRDWDQEDFLKCTYKRRIIMIGDMSMHQMFNSMACLLSASIQEGSQVPWEESGLLGGRKYTARALTAGDHVIRRFVGQFKLVNGLEVYHRSFNVFNLTLWDDIIQEFGELTDQDVLVVNFGAWYPRYSVLDPHHPWPAWQTDMKELINERLVSYKATTFWRSYAAAHYGGTNGTNTFEEEAVRALKEAGRCPATRQGESWYEEYVRAYLRKCGARCSHMYLLPVFQLTVAKHGSHLGSFGHGQDGHSLDCRLYCNNVVDQWAVLLYNFLC</sequence>
<reference evidence="4 5" key="1">
    <citation type="submission" date="2023-10" db="EMBL/GenBank/DDBJ databases">
        <authorList>
            <person name="Maclean D."/>
            <person name="Macfadyen A."/>
        </authorList>
    </citation>
    <scope>NUCLEOTIDE SEQUENCE [LARGE SCALE GENOMIC DNA]</scope>
</reference>
<dbReference type="Proteomes" id="UP001314263">
    <property type="component" value="Unassembled WGS sequence"/>
</dbReference>
<evidence type="ECO:0000259" key="3">
    <source>
        <dbReference type="Pfam" id="PF13839"/>
    </source>
</evidence>
<feature type="chain" id="PRO_5043740611" description="Trichome birefringence-like C-terminal domain-containing protein" evidence="2">
    <location>
        <begin position="39"/>
        <end position="404"/>
    </location>
</feature>
<protein>
    <recommendedName>
        <fullName evidence="3">Trichome birefringence-like C-terminal domain-containing protein</fullName>
    </recommendedName>
</protein>
<dbReference type="EMBL" id="CAUYUE010000010">
    <property type="protein sequence ID" value="CAK0784480.1"/>
    <property type="molecule type" value="Genomic_DNA"/>
</dbReference>
<dbReference type="AlphaFoldDB" id="A0AAV1IDE1"/>
<evidence type="ECO:0000256" key="2">
    <source>
        <dbReference type="SAM" id="SignalP"/>
    </source>
</evidence>
<keyword evidence="2" id="KW-0732">Signal</keyword>